<protein>
    <submittedName>
        <fullName evidence="2">TonB-dependent receptor</fullName>
    </submittedName>
</protein>
<comment type="caution">
    <text evidence="2">The sequence shown here is derived from an EMBL/GenBank/DDBJ whole genome shotgun (WGS) entry which is preliminary data.</text>
</comment>
<dbReference type="Proteomes" id="UP000679126">
    <property type="component" value="Unassembled WGS sequence"/>
</dbReference>
<dbReference type="InterPro" id="IPR041700">
    <property type="entry name" value="OMP_b-brl_3"/>
</dbReference>
<dbReference type="InterPro" id="IPR008969">
    <property type="entry name" value="CarboxyPept-like_regulatory"/>
</dbReference>
<gene>
    <name evidence="2" type="ORF">J7I43_02895</name>
</gene>
<dbReference type="EMBL" id="JAGHKP010000001">
    <property type="protein sequence ID" value="MBO9151138.1"/>
    <property type="molecule type" value="Genomic_DNA"/>
</dbReference>
<feature type="domain" description="Outer membrane protein beta-barrel" evidence="1">
    <location>
        <begin position="743"/>
        <end position="905"/>
    </location>
</feature>
<organism evidence="2 3">
    <name type="scientific">Chitinophaga chungangae</name>
    <dbReference type="NCBI Taxonomy" id="2821488"/>
    <lineage>
        <taxon>Bacteria</taxon>
        <taxon>Pseudomonadati</taxon>
        <taxon>Bacteroidota</taxon>
        <taxon>Chitinophagia</taxon>
        <taxon>Chitinophagales</taxon>
        <taxon>Chitinophagaceae</taxon>
        <taxon>Chitinophaga</taxon>
    </lineage>
</organism>
<keyword evidence="3" id="KW-1185">Reference proteome</keyword>
<accession>A0ABS3Y8X9</accession>
<evidence type="ECO:0000259" key="1">
    <source>
        <dbReference type="Pfam" id="PF14905"/>
    </source>
</evidence>
<sequence length="928" mass="102747">MTGSAAVAQQRTQLKGSVADSASKEMLEMATVSVQDAKDSSLITYTLTDNKGAFRLSGLPANKPVRLLVSYTGYRTFSKILGADRTDDAGNIHLAMAATELNTVVVEGDRPPIAIRKDTIEFNAAAFKTKPNAVVEDLLKKLPGVEVDENGGIKVNGKTVSRILVDGKEFFGNDPKLATKNLPSAIVDKVQVVDTKTKQEAKLGIEKDGEDRTINVTLKADKKQGYFGRLSAGGGTDDRFELSGMLNAFSGSRQISVLGSSNNLNKIGFTQNEMMTASERKGGGMYMSVSSEGALNMNGINFGAGGEGIRTASMAGYNYNDAWGKNVNVNNSYSFNNTDARFTTRTNNQYNDGRNISGIRSGNGRNYSHNVALSLDVELDSMTTLNIAPKFGYTRQTSNTSSIDTTYLGPNDLGNTNHSANLLRMNRLNFENSIGINRILNKNGQAIGFTFANSYNTQDGNAFNNSTQQFFEDNVLDSTKILDQKNVINSRNERYDISLYYGQPLSKTWKLHLDYKYSYGISTSNRNTYNFDGDLKGYTDLDSLYSNRFRTINTTHQPSLRFNHSSADKKLNASIGAAVYFTSLDNRSYLDNTSLKQDQTNFAPNSRISYKLKNNSQLSLNYSGYMMQPSVEQLQPVRDNTNPLNIRIGNADLKPQFNHNVSIQYAKYSPTGFGTFSSIGFSPMMNRFSTITRVNANGGQTVQTVNVDGAYSANVNLGGSYSKKTKDWQMRANGNLYGNFGRQVNFSNINNPKGDTAVRKNVSQNLMLAPFFSISYAYKEVFEMSVNYRPGYNRVKSQLNDVTTSNFTQRLSVGATGYLPKGFFVENDLAYTYNSQTAPGFKKGIVVYNAALGFDFLKEKRAQVKLYAYDLLRQNTNIRRNVTELGTFDTQTDLIEQYFMVTLSYNISKFGKVRPSRRYNGGGGFMIF</sequence>
<dbReference type="SUPFAM" id="SSF49464">
    <property type="entry name" value="Carboxypeptidase regulatory domain-like"/>
    <property type="match status" value="1"/>
</dbReference>
<evidence type="ECO:0000313" key="2">
    <source>
        <dbReference type="EMBL" id="MBO9151138.1"/>
    </source>
</evidence>
<dbReference type="Pfam" id="PF13620">
    <property type="entry name" value="CarboxypepD_reg"/>
    <property type="match status" value="1"/>
</dbReference>
<dbReference type="Pfam" id="PF14905">
    <property type="entry name" value="OMP_b-brl_3"/>
    <property type="match status" value="2"/>
</dbReference>
<evidence type="ECO:0000313" key="3">
    <source>
        <dbReference type="Proteomes" id="UP000679126"/>
    </source>
</evidence>
<name>A0ABS3Y8X9_9BACT</name>
<dbReference type="RefSeq" id="WP_209143041.1">
    <property type="nucleotide sequence ID" value="NZ_JAGHKP010000001.1"/>
</dbReference>
<reference evidence="3" key="1">
    <citation type="submission" date="2021-03" db="EMBL/GenBank/DDBJ databases">
        <title>Assistant Professor.</title>
        <authorList>
            <person name="Huq M.A."/>
        </authorList>
    </citation>
    <scope>NUCLEOTIDE SEQUENCE [LARGE SCALE GENOMIC DNA]</scope>
    <source>
        <strain evidence="3">MAH-28</strain>
    </source>
</reference>
<keyword evidence="2" id="KW-0675">Receptor</keyword>
<feature type="domain" description="Outer membrane protein beta-barrel" evidence="1">
    <location>
        <begin position="441"/>
        <end position="739"/>
    </location>
</feature>
<proteinExistence type="predicted"/>
<dbReference type="SUPFAM" id="SSF56935">
    <property type="entry name" value="Porins"/>
    <property type="match status" value="1"/>
</dbReference>